<gene>
    <name evidence="1" type="ORF">PHMEG_0009636</name>
</gene>
<reference evidence="2" key="1">
    <citation type="submission" date="2017-03" db="EMBL/GenBank/DDBJ databases">
        <title>Phytopthora megakarya and P. palmivora, two closely related causual agents of cacao black pod achieved similar genome size and gene model numbers by different mechanisms.</title>
        <authorList>
            <person name="Ali S."/>
            <person name="Shao J."/>
            <person name="Larry D.J."/>
            <person name="Kronmiller B."/>
            <person name="Shen D."/>
            <person name="Strem M.D."/>
            <person name="Melnick R.L."/>
            <person name="Guiltinan M.J."/>
            <person name="Tyler B.M."/>
            <person name="Meinhardt L.W."/>
            <person name="Bailey B.A."/>
        </authorList>
    </citation>
    <scope>NUCLEOTIDE SEQUENCE [LARGE SCALE GENOMIC DNA]</scope>
    <source>
        <strain evidence="2">zdho120</strain>
    </source>
</reference>
<protein>
    <submittedName>
        <fullName evidence="1">Copia protein</fullName>
    </submittedName>
</protein>
<organism evidence="1 2">
    <name type="scientific">Phytophthora megakarya</name>
    <dbReference type="NCBI Taxonomy" id="4795"/>
    <lineage>
        <taxon>Eukaryota</taxon>
        <taxon>Sar</taxon>
        <taxon>Stramenopiles</taxon>
        <taxon>Oomycota</taxon>
        <taxon>Peronosporomycetes</taxon>
        <taxon>Peronosporales</taxon>
        <taxon>Peronosporaceae</taxon>
        <taxon>Phytophthora</taxon>
    </lineage>
</organism>
<name>A0A225WFQ9_9STRA</name>
<proteinExistence type="predicted"/>
<keyword evidence="2" id="KW-1185">Reference proteome</keyword>
<comment type="caution">
    <text evidence="1">The sequence shown here is derived from an EMBL/GenBank/DDBJ whole genome shotgun (WGS) entry which is preliminary data.</text>
</comment>
<sequence>MEAEFVAASEVTAEMLGVVELLSEIELKVKMPYKRFKCINDLSRNKGLEVKYSETKLMRAGILTKPLPAPRLEELRVVVMLTT</sequence>
<evidence type="ECO:0000313" key="1">
    <source>
        <dbReference type="EMBL" id="OWZ16563.1"/>
    </source>
</evidence>
<dbReference type="AlphaFoldDB" id="A0A225WFQ9"/>
<dbReference type="OrthoDB" id="125580at2759"/>
<dbReference type="Proteomes" id="UP000198211">
    <property type="component" value="Unassembled WGS sequence"/>
</dbReference>
<evidence type="ECO:0000313" key="2">
    <source>
        <dbReference type="Proteomes" id="UP000198211"/>
    </source>
</evidence>
<accession>A0A225WFQ9</accession>
<dbReference type="EMBL" id="NBNE01000910">
    <property type="protein sequence ID" value="OWZ16563.1"/>
    <property type="molecule type" value="Genomic_DNA"/>
</dbReference>